<dbReference type="PANTHER" id="PTHR42732:SF2">
    <property type="entry name" value="BETA-MANNOSIDASE"/>
    <property type="match status" value="1"/>
</dbReference>
<dbReference type="Proteomes" id="UP001207408">
    <property type="component" value="Unassembled WGS sequence"/>
</dbReference>
<protein>
    <submittedName>
        <fullName evidence="8">Beta-galactosidase</fullName>
    </submittedName>
</protein>
<evidence type="ECO:0000256" key="1">
    <source>
        <dbReference type="ARBA" id="ARBA00007401"/>
    </source>
</evidence>
<feature type="domain" description="Glycoside hydrolase family 2 catalytic" evidence="6">
    <location>
        <begin position="325"/>
        <end position="486"/>
    </location>
</feature>
<keyword evidence="2" id="KW-0378">Hydrolase</keyword>
<keyword evidence="3" id="KW-0326">Glycosidase</keyword>
<evidence type="ECO:0000259" key="7">
    <source>
        <dbReference type="Pfam" id="PF02837"/>
    </source>
</evidence>
<dbReference type="Pfam" id="PF00703">
    <property type="entry name" value="Glyco_hydro_2"/>
    <property type="match status" value="1"/>
</dbReference>
<dbReference type="SUPFAM" id="SSF51445">
    <property type="entry name" value="(Trans)glycosidases"/>
    <property type="match status" value="1"/>
</dbReference>
<dbReference type="InterPro" id="IPR006103">
    <property type="entry name" value="Glyco_hydro_2_cat"/>
</dbReference>
<comment type="similarity">
    <text evidence="1">Belongs to the glycosyl hydrolase 2 family.</text>
</comment>
<evidence type="ECO:0000256" key="4">
    <source>
        <dbReference type="SAM" id="SignalP"/>
    </source>
</evidence>
<evidence type="ECO:0000256" key="2">
    <source>
        <dbReference type="ARBA" id="ARBA00022801"/>
    </source>
</evidence>
<gene>
    <name evidence="8" type="ORF">OM074_14655</name>
</gene>
<evidence type="ECO:0000259" key="6">
    <source>
        <dbReference type="Pfam" id="PF02836"/>
    </source>
</evidence>
<dbReference type="RefSeq" id="WP_301200736.1">
    <property type="nucleotide sequence ID" value="NZ_JAPDPI010000031.1"/>
</dbReference>
<keyword evidence="9" id="KW-1185">Reference proteome</keyword>
<evidence type="ECO:0000313" key="9">
    <source>
        <dbReference type="Proteomes" id="UP001207408"/>
    </source>
</evidence>
<proteinExistence type="inferred from homology"/>
<organism evidence="8 9">
    <name type="scientific">Plebeiibacterium marinum</name>
    <dbReference type="NCBI Taxonomy" id="2992111"/>
    <lineage>
        <taxon>Bacteria</taxon>
        <taxon>Pseudomonadati</taxon>
        <taxon>Bacteroidota</taxon>
        <taxon>Bacteroidia</taxon>
        <taxon>Marinilabiliales</taxon>
        <taxon>Marinilabiliaceae</taxon>
        <taxon>Plebeiibacterium</taxon>
    </lineage>
</organism>
<feature type="domain" description="Glycoside hydrolase family 2 immunoglobulin-like beta-sandwich" evidence="5">
    <location>
        <begin position="220"/>
        <end position="313"/>
    </location>
</feature>
<feature type="signal peptide" evidence="4">
    <location>
        <begin position="1"/>
        <end position="23"/>
    </location>
</feature>
<dbReference type="InterPro" id="IPR051913">
    <property type="entry name" value="GH2_Domain-Containing"/>
</dbReference>
<dbReference type="GO" id="GO:0004553">
    <property type="term" value="F:hydrolase activity, hydrolyzing O-glycosyl compounds"/>
    <property type="evidence" value="ECO:0007669"/>
    <property type="project" value="InterPro"/>
</dbReference>
<feature type="chain" id="PRO_5042163242" evidence="4">
    <location>
        <begin position="24"/>
        <end position="767"/>
    </location>
</feature>
<dbReference type="AlphaFoldDB" id="A0AAE3SLU7"/>
<dbReference type="InterPro" id="IPR006104">
    <property type="entry name" value="Glyco_hydro_2_N"/>
</dbReference>
<name>A0AAE3SLU7_9BACT</name>
<reference evidence="8" key="1">
    <citation type="submission" date="2022-10" db="EMBL/GenBank/DDBJ databases">
        <authorList>
            <person name="Yu W.X."/>
        </authorList>
    </citation>
    <scope>NUCLEOTIDE SEQUENCE</scope>
    <source>
        <strain evidence="8">D04</strain>
    </source>
</reference>
<dbReference type="Pfam" id="PF02837">
    <property type="entry name" value="Glyco_hydro_2_N"/>
    <property type="match status" value="1"/>
</dbReference>
<dbReference type="SUPFAM" id="SSF49303">
    <property type="entry name" value="beta-Galactosidase/glucuronidase domain"/>
    <property type="match status" value="1"/>
</dbReference>
<dbReference type="InterPro" id="IPR017853">
    <property type="entry name" value="GH"/>
</dbReference>
<dbReference type="SUPFAM" id="SSF49785">
    <property type="entry name" value="Galactose-binding domain-like"/>
    <property type="match status" value="2"/>
</dbReference>
<sequence>MSFKTITIILSLFVGSLSFKSAAQDWTMQKAELPTRWMKDIDTNSPLPEYPRPQMVRKDWVNLNGLWEFKPGENGDKTPFGQTLSQKILVPFAVESAISGIKKHYDRLWYRKELSIPKNWKGKKVILHFGAIDWESEIFLNGKSICIHRGGYDEIDIDITPYLKKGKTQELIVRVFDPTEKQGIPRGKQENPPHGLLIMYTPVTGIWQTVWMEAVDENGIENFRITPDVDNKKLNLSVNTYGSNKENLSIEAQVKWNGKVISVSESQPGTDMQLPVPNPKLWSPETPNLYDLDIVVKQKNKVIDKVESYFAMRKVDIREDNGKTKIYLNDKPVYNYGLLDQGYWPDGLYTYPTEDALRYDVEIQRKLGFNMVRKHLKVEPKRWYYWADKLGLMVWQDMPSVNSYIHHKPKIDTIQFQQEYIRMVEGLYNVPSITSWIIYNELQGQKTADGINPTRHMVELTRKLDSTRLINAASDNNYHDYVGDILDYHSYPPPKIIEPQYGMAGVCGEFGAIALEVTGHEWKPGEGVGMLTVHSQEELEKIYDEYIHMLLQFKTYNAMSGAVFTQLTDVEQEVNGLLTYDRVLKVDMDKIRALNEKLIYQDVAKTEYFIKDAITSPCEWKYTMEKPLSGWNMETFNDSGWETGISGFGNGNPPNTNEQTNWNTTDIWLRKTFDMRELSADELEKLSMVVYYDEDCEIYINGVLATTQTGYVSNYKKLAISKDALKSLKAGKNVVAVHCKQTTGGQYFDLGLKLDTYTQREIDFINK</sequence>
<keyword evidence="4" id="KW-0732">Signal</keyword>
<dbReference type="PANTHER" id="PTHR42732">
    <property type="entry name" value="BETA-GALACTOSIDASE"/>
    <property type="match status" value="1"/>
</dbReference>
<evidence type="ECO:0000259" key="5">
    <source>
        <dbReference type="Pfam" id="PF00703"/>
    </source>
</evidence>
<dbReference type="Gene3D" id="2.60.40.10">
    <property type="entry name" value="Immunoglobulins"/>
    <property type="match status" value="1"/>
</dbReference>
<dbReference type="GO" id="GO:0005975">
    <property type="term" value="P:carbohydrate metabolic process"/>
    <property type="evidence" value="ECO:0007669"/>
    <property type="project" value="InterPro"/>
</dbReference>
<accession>A0AAE3SLU7</accession>
<evidence type="ECO:0000256" key="3">
    <source>
        <dbReference type="ARBA" id="ARBA00023295"/>
    </source>
</evidence>
<dbReference type="InterPro" id="IPR036156">
    <property type="entry name" value="Beta-gal/glucu_dom_sf"/>
</dbReference>
<dbReference type="Gene3D" id="2.60.120.260">
    <property type="entry name" value="Galactose-binding domain-like"/>
    <property type="match status" value="2"/>
</dbReference>
<dbReference type="InterPro" id="IPR006102">
    <property type="entry name" value="Ig-like_GH2"/>
</dbReference>
<dbReference type="InterPro" id="IPR008979">
    <property type="entry name" value="Galactose-bd-like_sf"/>
</dbReference>
<comment type="caution">
    <text evidence="8">The sequence shown here is derived from an EMBL/GenBank/DDBJ whole genome shotgun (WGS) entry which is preliminary data.</text>
</comment>
<dbReference type="EMBL" id="JAPDPI010000031">
    <property type="protein sequence ID" value="MCW3806875.1"/>
    <property type="molecule type" value="Genomic_DNA"/>
</dbReference>
<dbReference type="InterPro" id="IPR013783">
    <property type="entry name" value="Ig-like_fold"/>
</dbReference>
<feature type="domain" description="Glycosyl hydrolases family 2 sugar binding" evidence="7">
    <location>
        <begin position="92"/>
        <end position="177"/>
    </location>
</feature>
<evidence type="ECO:0000313" key="8">
    <source>
        <dbReference type="EMBL" id="MCW3806875.1"/>
    </source>
</evidence>
<dbReference type="Gene3D" id="3.20.20.80">
    <property type="entry name" value="Glycosidases"/>
    <property type="match status" value="1"/>
</dbReference>
<dbReference type="Pfam" id="PF02836">
    <property type="entry name" value="Glyco_hydro_2_C"/>
    <property type="match status" value="1"/>
</dbReference>